<dbReference type="PANTHER" id="PTHR18902">
    <property type="entry name" value="NUCLEAR MITOTIC APPARATUS PROTEIN 1-RELATED"/>
    <property type="match status" value="1"/>
</dbReference>
<dbReference type="GO" id="GO:0005814">
    <property type="term" value="C:centriole"/>
    <property type="evidence" value="ECO:0000318"/>
    <property type="project" value="GO_Central"/>
</dbReference>
<name>W5MGJ4_LEPOC</name>
<dbReference type="Ensembl" id="ENSLOCT00000007511.1">
    <property type="protein sequence ID" value="ENSLOCP00000007503.1"/>
    <property type="gene ID" value="ENSLOCG00000006210.1"/>
</dbReference>
<feature type="region of interest" description="Disordered" evidence="6">
    <location>
        <begin position="651"/>
        <end position="670"/>
    </location>
</feature>
<feature type="compositionally biased region" description="Basic and acidic residues" evidence="6">
    <location>
        <begin position="348"/>
        <end position="358"/>
    </location>
</feature>
<dbReference type="InParanoid" id="W5MGJ4"/>
<feature type="compositionally biased region" description="Basic and acidic residues" evidence="6">
    <location>
        <begin position="972"/>
        <end position="993"/>
    </location>
</feature>
<dbReference type="InterPro" id="IPR051841">
    <property type="entry name" value="MT-Golgi_org_protein"/>
</dbReference>
<feature type="region of interest" description="Disordered" evidence="6">
    <location>
        <begin position="908"/>
        <end position="1026"/>
    </location>
</feature>
<feature type="compositionally biased region" description="Basic and acidic residues" evidence="6">
    <location>
        <begin position="556"/>
        <end position="617"/>
    </location>
</feature>
<keyword evidence="8" id="KW-1185">Reference proteome</keyword>
<dbReference type="Gene3D" id="1.20.5.400">
    <property type="match status" value="1"/>
</dbReference>
<feature type="compositionally biased region" description="Basic and acidic residues" evidence="6">
    <location>
        <begin position="445"/>
        <end position="493"/>
    </location>
</feature>
<keyword evidence="3" id="KW-0597">Phosphoprotein</keyword>
<keyword evidence="2" id="KW-0963">Cytoplasm</keyword>
<dbReference type="eggNOG" id="ENOG502QR4A">
    <property type="taxonomic scope" value="Eukaryota"/>
</dbReference>
<feature type="compositionally biased region" description="Low complexity" evidence="6">
    <location>
        <begin position="502"/>
        <end position="511"/>
    </location>
</feature>
<dbReference type="OMA" id="EEHWQAM"/>
<dbReference type="GO" id="GO:0005813">
    <property type="term" value="C:centrosome"/>
    <property type="evidence" value="ECO:0000318"/>
    <property type="project" value="GO_Central"/>
</dbReference>
<feature type="region of interest" description="Disordered" evidence="6">
    <location>
        <begin position="237"/>
        <end position="397"/>
    </location>
</feature>
<evidence type="ECO:0000313" key="7">
    <source>
        <dbReference type="Ensembl" id="ENSLOCP00000007503.1"/>
    </source>
</evidence>
<feature type="coiled-coil region" evidence="5">
    <location>
        <begin position="676"/>
        <end position="726"/>
    </location>
</feature>
<evidence type="ECO:0000256" key="1">
    <source>
        <dbReference type="ARBA" id="ARBA00004496"/>
    </source>
</evidence>
<feature type="region of interest" description="Disordered" evidence="6">
    <location>
        <begin position="442"/>
        <end position="617"/>
    </location>
</feature>
<feature type="compositionally biased region" description="Basic and acidic residues" evidence="6">
    <location>
        <begin position="1001"/>
        <end position="1017"/>
    </location>
</feature>
<reference evidence="8" key="1">
    <citation type="submission" date="2011-12" db="EMBL/GenBank/DDBJ databases">
        <title>The Draft Genome of Lepisosteus oculatus.</title>
        <authorList>
            <consortium name="The Broad Institute Genome Assembly &amp; Analysis Group"/>
            <consortium name="Computational R&amp;D Group"/>
            <consortium name="and Sequencing Platform"/>
            <person name="Di Palma F."/>
            <person name="Alfoldi J."/>
            <person name="Johnson J."/>
            <person name="Berlin A."/>
            <person name="Gnerre S."/>
            <person name="Jaffe D."/>
            <person name="MacCallum I."/>
            <person name="Young S."/>
            <person name="Walker B.J."/>
            <person name="Lander E.S."/>
            <person name="Lindblad-Toh K."/>
        </authorList>
    </citation>
    <scope>NUCLEOTIDE SEQUENCE [LARGE SCALE GENOMIC DNA]</scope>
</reference>
<feature type="coiled-coil region" evidence="5">
    <location>
        <begin position="788"/>
        <end position="831"/>
    </location>
</feature>
<accession>W5MGJ4</accession>
<feature type="compositionally biased region" description="Basic and acidic residues" evidence="6">
    <location>
        <begin position="658"/>
        <end position="670"/>
    </location>
</feature>
<dbReference type="EMBL" id="AHAT01018424">
    <property type="status" value="NOT_ANNOTATED_CDS"/>
    <property type="molecule type" value="Genomic_DNA"/>
</dbReference>
<evidence type="ECO:0000256" key="6">
    <source>
        <dbReference type="SAM" id="MobiDB-lite"/>
    </source>
</evidence>
<dbReference type="Proteomes" id="UP000018468">
    <property type="component" value="Linkage group LG26"/>
</dbReference>
<organism evidence="7 8">
    <name type="scientific">Lepisosteus oculatus</name>
    <name type="common">Spotted gar</name>
    <dbReference type="NCBI Taxonomy" id="7918"/>
    <lineage>
        <taxon>Eukaryota</taxon>
        <taxon>Metazoa</taxon>
        <taxon>Chordata</taxon>
        <taxon>Craniata</taxon>
        <taxon>Vertebrata</taxon>
        <taxon>Euteleostomi</taxon>
        <taxon>Actinopterygii</taxon>
        <taxon>Neopterygii</taxon>
        <taxon>Holostei</taxon>
        <taxon>Semionotiformes</taxon>
        <taxon>Lepisosteidae</taxon>
        <taxon>Lepisosteus</taxon>
    </lineage>
</organism>
<evidence type="ECO:0000256" key="5">
    <source>
        <dbReference type="SAM" id="Coils"/>
    </source>
</evidence>
<protein>
    <submittedName>
        <fullName evidence="7">Centrosomal protein 164</fullName>
    </submittedName>
</protein>
<feature type="compositionally biased region" description="Acidic residues" evidence="6">
    <location>
        <begin position="336"/>
        <end position="347"/>
    </location>
</feature>
<keyword evidence="4 5" id="KW-0175">Coiled coil</keyword>
<feature type="region of interest" description="Disordered" evidence="6">
    <location>
        <begin position="1038"/>
        <end position="1062"/>
    </location>
</feature>
<evidence type="ECO:0000256" key="3">
    <source>
        <dbReference type="ARBA" id="ARBA00022553"/>
    </source>
</evidence>
<dbReference type="GO" id="GO:0005737">
    <property type="term" value="C:cytoplasm"/>
    <property type="evidence" value="ECO:0007669"/>
    <property type="project" value="UniProtKB-SubCell"/>
</dbReference>
<dbReference type="STRING" id="7918.ENSLOCP00000007503"/>
<dbReference type="Bgee" id="ENSLOCG00000006210">
    <property type="expression patterns" value="Expressed in testis and 13 other cell types or tissues"/>
</dbReference>
<feature type="compositionally biased region" description="Basic and acidic residues" evidence="6">
    <location>
        <begin position="380"/>
        <end position="395"/>
    </location>
</feature>
<proteinExistence type="predicted"/>
<dbReference type="GO" id="GO:0097539">
    <property type="term" value="C:ciliary transition fiber"/>
    <property type="evidence" value="ECO:0000318"/>
    <property type="project" value="GO_Central"/>
</dbReference>
<reference evidence="7" key="3">
    <citation type="submission" date="2025-09" db="UniProtKB">
        <authorList>
            <consortium name="Ensembl"/>
        </authorList>
    </citation>
    <scope>IDENTIFICATION</scope>
</reference>
<comment type="subcellular location">
    <subcellularLocation>
        <location evidence="1">Cytoplasm</location>
    </subcellularLocation>
</comment>
<dbReference type="HOGENOM" id="CLU_002153_0_0_1"/>
<feature type="coiled-coil region" evidence="5">
    <location>
        <begin position="1125"/>
        <end position="1152"/>
    </location>
</feature>
<reference evidence="7" key="2">
    <citation type="submission" date="2025-08" db="UniProtKB">
        <authorList>
            <consortium name="Ensembl"/>
        </authorList>
    </citation>
    <scope>IDENTIFICATION</scope>
</reference>
<dbReference type="EMBL" id="AHAT01018426">
    <property type="status" value="NOT_ANNOTATED_CDS"/>
    <property type="molecule type" value="Genomic_DNA"/>
</dbReference>
<feature type="region of interest" description="Disordered" evidence="6">
    <location>
        <begin position="159"/>
        <end position="182"/>
    </location>
</feature>
<dbReference type="AlphaFoldDB" id="W5MGJ4"/>
<dbReference type="GO" id="GO:0060271">
    <property type="term" value="P:cilium assembly"/>
    <property type="evidence" value="ECO:0000318"/>
    <property type="project" value="GO_Central"/>
</dbReference>
<sequence>MSAATLRIGDQLILEEDYDENYIPTEQEIQEYAREIGIDPEKEPELMWLAREGIVAPLPAEWKPWVDGPRCPSAAGNPAPTFPHKPLSWKHACIWVYGNKIESRASILTSTSALTDEKLQIIHMSDLSLSPPQPVSSALGPLQGPMGSLAPLRGLADPLSSSLRGSAGSSGGLEPLKTSLGAPLSTLGTSVLGLRQEERVSLSLPGLEDEEERGSEAESPQGTARLLHNLHLDLGSLGGGLQYEESDVSRTPPPEERTEPELQDLLPSLEPSQDPPSQSCKPSTRGARWGGDGRGGERRRLGGEGDGAEEQTDEERKSPWNLKPQRPPSSQGPMESQEEEEEEEEEEGRAARREEQEKGGIVALGAKPAGEDETDVDSEASEHIEGPSLHSEDRTQIVSFSHSSAGFQSRVFEQVLDVEDLSPAPEGARTLVSTPCGTLTAMHTHCADKDVTERQEEGSMKMKEEDERRKRAEAAERRLKEAARTETAPETRARSPVAQTASGLESECSPGEEGGSRSRRKRPEMARGKPVTPSSQHSHSSDEDQGLERLAPASSSERKKRERSEVRLAEFAEETEQKLEARRARALQERRERLSRLAEELRKEDEEEERRLRQENQERIRALRERLQGEREEEERRLRLVSEEKLQDLRLSTQTQREAQEQHLREEGESALRELRAALEADRAAEMKRLEEHRRQELARLRREAEEELRQERHRLEAEREAQLEAVKKEVRTQRRGRLFYTQPIHLEGRSSPQARTFLLSEQGKIAQELSHEKQEELLKPQHGGQHLSTYQKELSEVLREVREEVQKEHDRKLEQLREEHRHTLQDIREKYLEEECRQRDGLLGTLQEEREKLLSSHRKQLEELCSQLDAQLHDARQAHRHKESELQRQGEELELRAKELKARTAALQAQERDRLREERDRLQAQGQRLKEERDQLRAQGQRLREERDRLQEERGQRLREERDQLQAQGQRLREERDQLRAQGQRLREERDQLQAQGQRLQEERDQLQGEETRLREPNCNVEPPAGRERALQLKDLEVSPPPPAAASSNHHDSEREGDSELSIDEVRQYISSEGASLQKARRFLERQSGSLSQRQAALRAARTTWSQEPAQDLHKNIQREVCHLEQLKATVQRGQALLRRKEERLTQLESSLTEEVHYTPAGSLSIPIPEDSIRLTESICIVHTDTHRLTASINTVHIDTHVG</sequence>
<dbReference type="EMBL" id="AHAT01018425">
    <property type="status" value="NOT_ANNOTATED_CDS"/>
    <property type="molecule type" value="Genomic_DNA"/>
</dbReference>
<feature type="compositionally biased region" description="Basic and acidic residues" evidence="6">
    <location>
        <begin position="911"/>
        <end position="965"/>
    </location>
</feature>
<dbReference type="Gene3D" id="3.30.1470.10">
    <property type="entry name" value="Photosystem I PsaD, reaction center subunit II"/>
    <property type="match status" value="1"/>
</dbReference>
<feature type="compositionally biased region" description="Basic and acidic residues" evidence="6">
    <location>
        <begin position="1050"/>
        <end position="1059"/>
    </location>
</feature>
<dbReference type="GeneTree" id="ENSGT00950000183078"/>
<dbReference type="PANTHER" id="PTHR18902:SF27">
    <property type="entry name" value="CENTROSOMAL PROTEIN OF 164 KDA"/>
    <property type="match status" value="1"/>
</dbReference>
<evidence type="ECO:0000256" key="2">
    <source>
        <dbReference type="ARBA" id="ARBA00022490"/>
    </source>
</evidence>
<evidence type="ECO:0000313" key="8">
    <source>
        <dbReference type="Proteomes" id="UP000018468"/>
    </source>
</evidence>
<evidence type="ECO:0000256" key="4">
    <source>
        <dbReference type="ARBA" id="ARBA00023054"/>
    </source>
</evidence>
<feature type="compositionally biased region" description="Basic and acidic residues" evidence="6">
    <location>
        <begin position="294"/>
        <end position="303"/>
    </location>
</feature>